<dbReference type="EMBL" id="RAPN01000003">
    <property type="protein sequence ID" value="RKD87836.1"/>
    <property type="molecule type" value="Genomic_DNA"/>
</dbReference>
<reference evidence="3 4" key="1">
    <citation type="submission" date="2018-09" db="EMBL/GenBank/DDBJ databases">
        <title>Genomic Encyclopedia of Archaeal and Bacterial Type Strains, Phase II (KMG-II): from individual species to whole genera.</title>
        <authorList>
            <person name="Goeker M."/>
        </authorList>
    </citation>
    <scope>NUCLEOTIDE SEQUENCE [LARGE SCALE GENOMIC DNA]</scope>
    <source>
        <strain evidence="3 4">DSM 27148</strain>
    </source>
</reference>
<evidence type="ECO:0000313" key="3">
    <source>
        <dbReference type="EMBL" id="RKD87836.1"/>
    </source>
</evidence>
<gene>
    <name evidence="3" type="ORF">BC643_3843</name>
</gene>
<feature type="region of interest" description="Disordered" evidence="1">
    <location>
        <begin position="1"/>
        <end position="21"/>
    </location>
</feature>
<name>A0A419VXB0_9BACT</name>
<evidence type="ECO:0000313" key="4">
    <source>
        <dbReference type="Proteomes" id="UP000283387"/>
    </source>
</evidence>
<dbReference type="Proteomes" id="UP000283387">
    <property type="component" value="Unassembled WGS sequence"/>
</dbReference>
<organism evidence="3 4">
    <name type="scientific">Mangrovibacterium diazotrophicum</name>
    <dbReference type="NCBI Taxonomy" id="1261403"/>
    <lineage>
        <taxon>Bacteria</taxon>
        <taxon>Pseudomonadati</taxon>
        <taxon>Bacteroidota</taxon>
        <taxon>Bacteroidia</taxon>
        <taxon>Marinilabiliales</taxon>
        <taxon>Prolixibacteraceae</taxon>
        <taxon>Mangrovibacterium</taxon>
    </lineage>
</organism>
<dbReference type="RefSeq" id="WP_120274855.1">
    <property type="nucleotide sequence ID" value="NZ_RAPN01000003.1"/>
</dbReference>
<keyword evidence="2" id="KW-0472">Membrane</keyword>
<protein>
    <submittedName>
        <fullName evidence="3">Uncharacterized protein</fullName>
    </submittedName>
</protein>
<evidence type="ECO:0000256" key="2">
    <source>
        <dbReference type="SAM" id="Phobius"/>
    </source>
</evidence>
<dbReference type="AlphaFoldDB" id="A0A419VXB0"/>
<dbReference type="OrthoDB" id="1121419at2"/>
<sequence>MKNFDDILKTENNGPQKPPFDVPPGYFETFEDRLEAKIAALDEKPSTRKTIIRILKPVAGLAASFLLIMLLLKYPLQKITQDTSSQDETALLEDSDSWQDVLMGNTAFFDDNTLLGAITAEEGSNSIQSDEVITILSAELTDYEVYAELYN</sequence>
<proteinExistence type="predicted"/>
<keyword evidence="2" id="KW-1133">Transmembrane helix</keyword>
<feature type="transmembrane region" description="Helical" evidence="2">
    <location>
        <begin position="54"/>
        <end position="76"/>
    </location>
</feature>
<evidence type="ECO:0000256" key="1">
    <source>
        <dbReference type="SAM" id="MobiDB-lite"/>
    </source>
</evidence>
<comment type="caution">
    <text evidence="3">The sequence shown here is derived from an EMBL/GenBank/DDBJ whole genome shotgun (WGS) entry which is preliminary data.</text>
</comment>
<keyword evidence="4" id="KW-1185">Reference proteome</keyword>
<keyword evidence="2" id="KW-0812">Transmembrane</keyword>
<accession>A0A419VXB0</accession>